<dbReference type="Proteomes" id="UP000037854">
    <property type="component" value="Unassembled WGS sequence"/>
</dbReference>
<dbReference type="PANTHER" id="PTHR42687:SF1">
    <property type="entry name" value="L-THREONINE 3-DEHYDROGENASE, MITOCHONDRIAL"/>
    <property type="match status" value="1"/>
</dbReference>
<gene>
    <name evidence="3" type="ORF">AFL42_10645</name>
</gene>
<organism evidence="3 4">
    <name type="scientific">Oceanobacillus caeni</name>
    <dbReference type="NCBI Taxonomy" id="405946"/>
    <lineage>
        <taxon>Bacteria</taxon>
        <taxon>Bacillati</taxon>
        <taxon>Bacillota</taxon>
        <taxon>Bacilli</taxon>
        <taxon>Bacillales</taxon>
        <taxon>Bacillaceae</taxon>
        <taxon>Oceanobacillus</taxon>
    </lineage>
</organism>
<evidence type="ECO:0000313" key="4">
    <source>
        <dbReference type="Proteomes" id="UP000037854"/>
    </source>
</evidence>
<comment type="caution">
    <text evidence="3">The sequence shown here is derived from an EMBL/GenBank/DDBJ whole genome shotgun (WGS) entry which is preliminary data.</text>
</comment>
<comment type="similarity">
    <text evidence="1">Belongs to the NAD(P)-dependent epimerase/dehydratase family.</text>
</comment>
<keyword evidence="4" id="KW-1185">Reference proteome</keyword>
<dbReference type="RefSeq" id="WP_060668624.1">
    <property type="nucleotide sequence ID" value="NZ_LGTK01000034.1"/>
</dbReference>
<evidence type="ECO:0000256" key="1">
    <source>
        <dbReference type="ARBA" id="ARBA00007637"/>
    </source>
</evidence>
<protein>
    <submittedName>
        <fullName evidence="3">UDP-glucose 4-epimerase</fullName>
    </submittedName>
</protein>
<dbReference type="InterPro" id="IPR051225">
    <property type="entry name" value="NAD(P)_epim/dehydratase"/>
</dbReference>
<dbReference type="Gene3D" id="3.40.50.720">
    <property type="entry name" value="NAD(P)-binding Rossmann-like Domain"/>
    <property type="match status" value="1"/>
</dbReference>
<accession>A0ABR5MID1</accession>
<feature type="domain" description="NAD-dependent epimerase/dehydratase" evidence="2">
    <location>
        <begin position="4"/>
        <end position="238"/>
    </location>
</feature>
<evidence type="ECO:0000313" key="3">
    <source>
        <dbReference type="EMBL" id="KPH74283.1"/>
    </source>
</evidence>
<proteinExistence type="inferred from homology"/>
<dbReference type="InterPro" id="IPR036291">
    <property type="entry name" value="NAD(P)-bd_dom_sf"/>
</dbReference>
<dbReference type="EMBL" id="LGTK01000034">
    <property type="protein sequence ID" value="KPH74283.1"/>
    <property type="molecule type" value="Genomic_DNA"/>
</dbReference>
<dbReference type="Pfam" id="PF01370">
    <property type="entry name" value="Epimerase"/>
    <property type="match status" value="1"/>
</dbReference>
<dbReference type="SUPFAM" id="SSF51735">
    <property type="entry name" value="NAD(P)-binding Rossmann-fold domains"/>
    <property type="match status" value="1"/>
</dbReference>
<dbReference type="PANTHER" id="PTHR42687">
    <property type="entry name" value="L-THREONINE 3-DEHYDROGENASE"/>
    <property type="match status" value="1"/>
</dbReference>
<evidence type="ECO:0000259" key="2">
    <source>
        <dbReference type="Pfam" id="PF01370"/>
    </source>
</evidence>
<reference evidence="3 4" key="1">
    <citation type="submission" date="2015-07" db="EMBL/GenBank/DDBJ databases">
        <title>High-quality draft genome sequence of Oceanobacillus caeni HM6, a bacillus isolated from a human feces.</title>
        <authorList>
            <person name="Kumar J."/>
            <person name="Verma M.K."/>
            <person name="Pandey R."/>
            <person name="Bhambi M."/>
            <person name="Chauhan N."/>
        </authorList>
    </citation>
    <scope>NUCLEOTIDE SEQUENCE [LARGE SCALE GENOMIC DNA]</scope>
    <source>
        <strain evidence="3 4">HM6</strain>
    </source>
</reference>
<dbReference type="InterPro" id="IPR001509">
    <property type="entry name" value="Epimerase_deHydtase"/>
</dbReference>
<sequence length="311" mass="35112">MKRILVTGALGQIGSLLVEQLRTIYGISSVIAADIRNSLMAQEEGPFEKMDVTEGKEFSAIAKRHNVDTIIHLASILSAKAEFIPLEAWRTNMTGLLNGLEIAREMDLQFFTPSSIAAFGHSTPKENTPQLTIQRPITMYGINKTAGELLCDYYFKKYGMDTRGIRFPGIISHNEPGGGTTDYAVEIYHAALERGAYTSYLKKDTTLDMMYIPDALDAIIQLMETDSNKLKNRNAYNISSFAAAPKDFAQAIRKHIPHFQLDYKIDPIRQKIADSWPNQLDCTAAKREWGFQPKFDLEKTTEDMFRKIKEK</sequence>
<name>A0ABR5MID1_9BACI</name>